<reference evidence="1" key="1">
    <citation type="submission" date="2014-11" db="EMBL/GenBank/DDBJ databases">
        <authorList>
            <person name="Amaro Gonzalez C."/>
        </authorList>
    </citation>
    <scope>NUCLEOTIDE SEQUENCE</scope>
</reference>
<name>A0A0E9PMP4_ANGAN</name>
<accession>A0A0E9PMP4</accession>
<proteinExistence type="predicted"/>
<protein>
    <submittedName>
        <fullName evidence="1">Uncharacterized protein</fullName>
    </submittedName>
</protein>
<dbReference type="AlphaFoldDB" id="A0A0E9PMP4"/>
<sequence>MTTSMVIVMCCWEQRAQDYRLVWELPSESCHCTFKCALVCTCGLFLFHVTLYSSVKKKVEDSIFQLLYFHKT</sequence>
<reference evidence="1" key="2">
    <citation type="journal article" date="2015" name="Fish Shellfish Immunol.">
        <title>Early steps in the European eel (Anguilla anguilla)-Vibrio vulnificus interaction in the gills: Role of the RtxA13 toxin.</title>
        <authorList>
            <person name="Callol A."/>
            <person name="Pajuelo D."/>
            <person name="Ebbesson L."/>
            <person name="Teles M."/>
            <person name="MacKenzie S."/>
            <person name="Amaro C."/>
        </authorList>
    </citation>
    <scope>NUCLEOTIDE SEQUENCE</scope>
</reference>
<evidence type="ECO:0000313" key="1">
    <source>
        <dbReference type="EMBL" id="JAH05335.1"/>
    </source>
</evidence>
<organism evidence="1">
    <name type="scientific">Anguilla anguilla</name>
    <name type="common">European freshwater eel</name>
    <name type="synonym">Muraena anguilla</name>
    <dbReference type="NCBI Taxonomy" id="7936"/>
    <lineage>
        <taxon>Eukaryota</taxon>
        <taxon>Metazoa</taxon>
        <taxon>Chordata</taxon>
        <taxon>Craniata</taxon>
        <taxon>Vertebrata</taxon>
        <taxon>Euteleostomi</taxon>
        <taxon>Actinopterygii</taxon>
        <taxon>Neopterygii</taxon>
        <taxon>Teleostei</taxon>
        <taxon>Anguilliformes</taxon>
        <taxon>Anguillidae</taxon>
        <taxon>Anguilla</taxon>
    </lineage>
</organism>
<dbReference type="EMBL" id="GBXM01103242">
    <property type="protein sequence ID" value="JAH05335.1"/>
    <property type="molecule type" value="Transcribed_RNA"/>
</dbReference>